<name>A0A8J3C4I4_9ACTN</name>
<organism evidence="3 4">
    <name type="scientific">Mangrovihabitans endophyticus</name>
    <dbReference type="NCBI Taxonomy" id="1751298"/>
    <lineage>
        <taxon>Bacteria</taxon>
        <taxon>Bacillati</taxon>
        <taxon>Actinomycetota</taxon>
        <taxon>Actinomycetes</taxon>
        <taxon>Micromonosporales</taxon>
        <taxon>Micromonosporaceae</taxon>
        <taxon>Mangrovihabitans</taxon>
    </lineage>
</organism>
<feature type="transmembrane region" description="Helical" evidence="2">
    <location>
        <begin position="60"/>
        <end position="85"/>
    </location>
</feature>
<proteinExistence type="predicted"/>
<keyword evidence="2" id="KW-0472">Membrane</keyword>
<protein>
    <submittedName>
        <fullName evidence="3">Uncharacterized protein</fullName>
    </submittedName>
</protein>
<reference evidence="3" key="2">
    <citation type="submission" date="2020-09" db="EMBL/GenBank/DDBJ databases">
        <authorList>
            <person name="Sun Q."/>
            <person name="Zhou Y."/>
        </authorList>
    </citation>
    <scope>NUCLEOTIDE SEQUENCE</scope>
    <source>
        <strain evidence="3">CGMCC 4.7299</strain>
    </source>
</reference>
<keyword evidence="2" id="KW-1133">Transmembrane helix</keyword>
<dbReference type="AlphaFoldDB" id="A0A8J3C4I4"/>
<dbReference type="EMBL" id="BMMX01000057">
    <property type="protein sequence ID" value="GGL17551.1"/>
    <property type="molecule type" value="Genomic_DNA"/>
</dbReference>
<feature type="compositionally biased region" description="Pro residues" evidence="1">
    <location>
        <begin position="23"/>
        <end position="46"/>
    </location>
</feature>
<keyword evidence="4" id="KW-1185">Reference proteome</keyword>
<feature type="region of interest" description="Disordered" evidence="1">
    <location>
        <begin position="1"/>
        <end position="46"/>
    </location>
</feature>
<accession>A0A8J3C4I4</accession>
<evidence type="ECO:0000313" key="4">
    <source>
        <dbReference type="Proteomes" id="UP000656042"/>
    </source>
</evidence>
<comment type="caution">
    <text evidence="3">The sequence shown here is derived from an EMBL/GenBank/DDBJ whole genome shotgun (WGS) entry which is preliminary data.</text>
</comment>
<evidence type="ECO:0000313" key="3">
    <source>
        <dbReference type="EMBL" id="GGL17551.1"/>
    </source>
</evidence>
<evidence type="ECO:0000256" key="2">
    <source>
        <dbReference type="SAM" id="Phobius"/>
    </source>
</evidence>
<evidence type="ECO:0000256" key="1">
    <source>
        <dbReference type="SAM" id="MobiDB-lite"/>
    </source>
</evidence>
<gene>
    <name evidence="3" type="ORF">GCM10012284_60140</name>
</gene>
<dbReference type="Proteomes" id="UP000656042">
    <property type="component" value="Unassembled WGS sequence"/>
</dbReference>
<keyword evidence="2" id="KW-0812">Transmembrane</keyword>
<sequence>MTQDAGSPPPHVPSEPATAWEAPPAPGPPPVPEPPPGPGVAPPFPAPPIEGRGLRLGLGFGIGALVVLLFCGGGSAAAVGVGVVATRALNEQAHVVVGDYLDDVKARRYGAAYDSLCSAAKQAQSRAEFVRQAQSQARHITDYHVGDVDLTSNDLSVPVDVTYQNGASERLDVSLEQNQKTGEFQVCSVR</sequence>
<reference evidence="3" key="1">
    <citation type="journal article" date="2014" name="Int. J. Syst. Evol. Microbiol.">
        <title>Complete genome sequence of Corynebacterium casei LMG S-19264T (=DSM 44701T), isolated from a smear-ripened cheese.</title>
        <authorList>
            <consortium name="US DOE Joint Genome Institute (JGI-PGF)"/>
            <person name="Walter F."/>
            <person name="Albersmeier A."/>
            <person name="Kalinowski J."/>
            <person name="Ruckert C."/>
        </authorList>
    </citation>
    <scope>NUCLEOTIDE SEQUENCE</scope>
    <source>
        <strain evidence="3">CGMCC 4.7299</strain>
    </source>
</reference>